<evidence type="ECO:0000313" key="2">
    <source>
        <dbReference type="Proteomes" id="UP000324222"/>
    </source>
</evidence>
<name>A0A5B7DBJ5_PORTR</name>
<organism evidence="1 2">
    <name type="scientific">Portunus trituberculatus</name>
    <name type="common">Swimming crab</name>
    <name type="synonym">Neptunus trituberculatus</name>
    <dbReference type="NCBI Taxonomy" id="210409"/>
    <lineage>
        <taxon>Eukaryota</taxon>
        <taxon>Metazoa</taxon>
        <taxon>Ecdysozoa</taxon>
        <taxon>Arthropoda</taxon>
        <taxon>Crustacea</taxon>
        <taxon>Multicrustacea</taxon>
        <taxon>Malacostraca</taxon>
        <taxon>Eumalacostraca</taxon>
        <taxon>Eucarida</taxon>
        <taxon>Decapoda</taxon>
        <taxon>Pleocyemata</taxon>
        <taxon>Brachyura</taxon>
        <taxon>Eubrachyura</taxon>
        <taxon>Portunoidea</taxon>
        <taxon>Portunidae</taxon>
        <taxon>Portuninae</taxon>
        <taxon>Portunus</taxon>
    </lineage>
</organism>
<proteinExistence type="predicted"/>
<dbReference type="EMBL" id="VSRR010000703">
    <property type="protein sequence ID" value="MPC18692.1"/>
    <property type="molecule type" value="Genomic_DNA"/>
</dbReference>
<protein>
    <submittedName>
        <fullName evidence="1">Uncharacterized protein</fullName>
    </submittedName>
</protein>
<comment type="caution">
    <text evidence="1">The sequence shown here is derived from an EMBL/GenBank/DDBJ whole genome shotgun (WGS) entry which is preliminary data.</text>
</comment>
<accession>A0A5B7DBJ5</accession>
<sequence>MRPTYGCGVDMCVMFSGADEIIQADGRPIGGDVGRRLLGHVISPSLVTCFSGVSSPPSLSSMFVLLRHVIRLD</sequence>
<keyword evidence="2" id="KW-1185">Reference proteome</keyword>
<gene>
    <name evidence="1" type="ORF">E2C01_011588</name>
</gene>
<evidence type="ECO:0000313" key="1">
    <source>
        <dbReference type="EMBL" id="MPC18692.1"/>
    </source>
</evidence>
<dbReference type="Proteomes" id="UP000324222">
    <property type="component" value="Unassembled WGS sequence"/>
</dbReference>
<reference evidence="1 2" key="1">
    <citation type="submission" date="2019-05" db="EMBL/GenBank/DDBJ databases">
        <title>Another draft genome of Portunus trituberculatus and its Hox gene families provides insights of decapod evolution.</title>
        <authorList>
            <person name="Jeong J.-H."/>
            <person name="Song I."/>
            <person name="Kim S."/>
            <person name="Choi T."/>
            <person name="Kim D."/>
            <person name="Ryu S."/>
            <person name="Kim W."/>
        </authorList>
    </citation>
    <scope>NUCLEOTIDE SEQUENCE [LARGE SCALE GENOMIC DNA]</scope>
    <source>
        <tissue evidence="1">Muscle</tissue>
    </source>
</reference>
<dbReference type="AlphaFoldDB" id="A0A5B7DBJ5"/>